<protein>
    <recommendedName>
        <fullName evidence="6">Impact N-terminal domain-containing protein</fullName>
    </recommendedName>
</protein>
<dbReference type="PANTHER" id="PTHR16301">
    <property type="entry name" value="IMPACT-RELATED"/>
    <property type="match status" value="1"/>
</dbReference>
<proteinExistence type="inferred from homology"/>
<dbReference type="KEGG" id="jde:Jden_1280"/>
<dbReference type="EMBL" id="CP001706">
    <property type="protein sequence ID" value="ACV08936.1"/>
    <property type="molecule type" value="Genomic_DNA"/>
</dbReference>
<dbReference type="InterPro" id="IPR001498">
    <property type="entry name" value="Impact_N"/>
</dbReference>
<dbReference type="HOGENOM" id="CLU_083552_2_0_11"/>
<dbReference type="GO" id="GO:0006446">
    <property type="term" value="P:regulation of translational initiation"/>
    <property type="evidence" value="ECO:0007669"/>
    <property type="project" value="TreeGrafter"/>
</dbReference>
<dbReference type="InterPro" id="IPR023582">
    <property type="entry name" value="Impact"/>
</dbReference>
<dbReference type="AlphaFoldDB" id="C7R479"/>
<dbReference type="InterPro" id="IPR015269">
    <property type="entry name" value="UPF0029_Impact_C"/>
</dbReference>
<reference evidence="4 5" key="1">
    <citation type="journal article" date="2009" name="Stand. Genomic Sci.">
        <title>Complete genome sequence of Jonesia denitrificans type strain (Prevot 55134).</title>
        <authorList>
            <person name="Pukall R."/>
            <person name="Gehrich-Schroter G."/>
            <person name="Lapidus A."/>
            <person name="Nolan M."/>
            <person name="Glavina Del Rio T."/>
            <person name="Lucas S."/>
            <person name="Chen F."/>
            <person name="Tice H."/>
            <person name="Pitluck S."/>
            <person name="Cheng J.F."/>
            <person name="Copeland A."/>
            <person name="Saunders E."/>
            <person name="Brettin T."/>
            <person name="Detter J.C."/>
            <person name="Bruce D."/>
            <person name="Goodwin L."/>
            <person name="Pati A."/>
            <person name="Ivanova N."/>
            <person name="Mavromatis K."/>
            <person name="Ovchinnikova G."/>
            <person name="Chen A."/>
            <person name="Palaniappan K."/>
            <person name="Land M."/>
            <person name="Hauser L."/>
            <person name="Chang Y.J."/>
            <person name="Jeffries C.D."/>
            <person name="Chain P."/>
            <person name="Goker M."/>
            <person name="Bristow J."/>
            <person name="Eisen J.A."/>
            <person name="Markowitz V."/>
            <person name="Hugenholtz P."/>
            <person name="Kyrpides N.C."/>
            <person name="Klenk H.P."/>
            <person name="Han C."/>
        </authorList>
    </citation>
    <scope>NUCLEOTIDE SEQUENCE [LARGE SCALE GENOMIC DNA]</scope>
    <source>
        <strain evidence="5">ATCC 14870 / DSM 20603 / BCRC 15368 / CIP 55.134 / JCM 11481 / NBRC 15587 / NCTC 10816 / Prevot 55134</strain>
    </source>
</reference>
<accession>C7R479</accession>
<dbReference type="SUPFAM" id="SSF54211">
    <property type="entry name" value="Ribosomal protein S5 domain 2-like"/>
    <property type="match status" value="1"/>
</dbReference>
<comment type="similarity">
    <text evidence="1">Belongs to the IMPACT family.</text>
</comment>
<dbReference type="InterPro" id="IPR020568">
    <property type="entry name" value="Ribosomal_Su5_D2-typ_SF"/>
</dbReference>
<dbReference type="PANTHER" id="PTHR16301:SF20">
    <property type="entry name" value="IMPACT FAMILY MEMBER YIGZ"/>
    <property type="match status" value="1"/>
</dbReference>
<sequence>MTDVHKDRPLLSTVAGWHRHEIVIKKSRFIATAAHVTSKDDADKVIHEVRHEFYDARHHCVALSVGMDIPEQRSSDDGEPSGTAGIPMLEVLRARSLSNVVVVVSRYFGGVLLGASGLVRAYSSATSEVLDQMQVVEHRWVDVSELECDHALAGRVENFLREWLSQNHGTLVDVRYHSNVNFTIESSHTDDLNKILASEFSGKLRAIHVDRVIR</sequence>
<dbReference type="STRING" id="471856.Jden_1280"/>
<gene>
    <name evidence="4" type="ordered locus">Jden_1280</name>
</gene>
<feature type="domain" description="Impact N-terminal" evidence="2">
    <location>
        <begin position="25"/>
        <end position="130"/>
    </location>
</feature>
<dbReference type="Pfam" id="PF01205">
    <property type="entry name" value="Impact_N"/>
    <property type="match status" value="1"/>
</dbReference>
<evidence type="ECO:0000313" key="5">
    <source>
        <dbReference type="Proteomes" id="UP000000628"/>
    </source>
</evidence>
<dbReference type="GO" id="GO:0005737">
    <property type="term" value="C:cytoplasm"/>
    <property type="evidence" value="ECO:0007669"/>
    <property type="project" value="TreeGrafter"/>
</dbReference>
<dbReference type="Gene3D" id="3.30.230.30">
    <property type="entry name" value="Impact, N-terminal domain"/>
    <property type="match status" value="1"/>
</dbReference>
<keyword evidence="5" id="KW-1185">Reference proteome</keyword>
<evidence type="ECO:0000256" key="1">
    <source>
        <dbReference type="ARBA" id="ARBA00007665"/>
    </source>
</evidence>
<feature type="domain" description="UPF0029" evidence="3">
    <location>
        <begin position="146"/>
        <end position="186"/>
    </location>
</feature>
<name>C7R479_JONDD</name>
<evidence type="ECO:0008006" key="6">
    <source>
        <dbReference type="Google" id="ProtNLM"/>
    </source>
</evidence>
<dbReference type="eggNOG" id="COG1739">
    <property type="taxonomic scope" value="Bacteria"/>
</dbReference>
<dbReference type="Proteomes" id="UP000000628">
    <property type="component" value="Chromosome"/>
</dbReference>
<dbReference type="InterPro" id="IPR020569">
    <property type="entry name" value="UPF0029_Impact_CS"/>
</dbReference>
<dbReference type="InterPro" id="IPR036956">
    <property type="entry name" value="Impact_N_sf"/>
</dbReference>
<dbReference type="Pfam" id="PF09186">
    <property type="entry name" value="DUF1949"/>
    <property type="match status" value="1"/>
</dbReference>
<dbReference type="PROSITE" id="PS00910">
    <property type="entry name" value="UPF0029"/>
    <property type="match status" value="1"/>
</dbReference>
<evidence type="ECO:0000259" key="2">
    <source>
        <dbReference type="Pfam" id="PF01205"/>
    </source>
</evidence>
<evidence type="ECO:0000313" key="4">
    <source>
        <dbReference type="EMBL" id="ACV08936.1"/>
    </source>
</evidence>
<dbReference type="RefSeq" id="WP_015771564.1">
    <property type="nucleotide sequence ID" value="NC_013174.1"/>
</dbReference>
<organism evidence="4 5">
    <name type="scientific">Jonesia denitrificans (strain ATCC 14870 / DSM 20603 / BCRC 15368 / CIP 55.134 / JCM 11481 / NBRC 15587 / NCTC 10816 / Prevot 55134)</name>
    <name type="common">Listeria denitrificans</name>
    <dbReference type="NCBI Taxonomy" id="471856"/>
    <lineage>
        <taxon>Bacteria</taxon>
        <taxon>Bacillati</taxon>
        <taxon>Actinomycetota</taxon>
        <taxon>Actinomycetes</taxon>
        <taxon>Micrococcales</taxon>
        <taxon>Jonesiaceae</taxon>
        <taxon>Jonesia</taxon>
    </lineage>
</organism>
<evidence type="ECO:0000259" key="3">
    <source>
        <dbReference type="Pfam" id="PF09186"/>
    </source>
</evidence>